<dbReference type="RefSeq" id="WP_261936131.1">
    <property type="nucleotide sequence ID" value="NZ_AP018817.1"/>
</dbReference>
<name>A0ABN5W9U9_9SPHN</name>
<proteinExistence type="predicted"/>
<gene>
    <name evidence="1" type="ORF">SBA_ch1_10300</name>
</gene>
<reference evidence="1" key="1">
    <citation type="submission" date="2018-07" db="EMBL/GenBank/DDBJ databases">
        <title>Complete genome sequence of Sphingomonas bisphenolicum strain AO1, a bisphenol A degradative bacterium isolated from Japanese farm field.</title>
        <authorList>
            <person name="Murakami M."/>
            <person name="Koh M."/>
            <person name="Koba S."/>
            <person name="Matsumura Y."/>
        </authorList>
    </citation>
    <scope>NUCLEOTIDE SEQUENCE</scope>
    <source>
        <strain evidence="1">AO1</strain>
    </source>
</reference>
<accession>A0ABN5W9U9</accession>
<evidence type="ECO:0008006" key="3">
    <source>
        <dbReference type="Google" id="ProtNLM"/>
    </source>
</evidence>
<evidence type="ECO:0000313" key="1">
    <source>
        <dbReference type="EMBL" id="BBF68830.1"/>
    </source>
</evidence>
<protein>
    <recommendedName>
        <fullName evidence="3">DUF3883 domain-containing protein</fullName>
    </recommendedName>
</protein>
<sequence>MHGLESAICDALGIARLRHRSALRSLRLPPGLDVAALVHSVVSGNWDAGRAGDNKERSQQNWRWTLQPQIGAGNRSPEVVLERAIASACNAAGRNDWANQIPVASGLIEGSTDGRRAVDLAHRRTDGAVELIELKIASDTPLYAVVELLGYASAWLLASADPPARRPELLRADRLYLRVLAPAAYYVPFDLRALERAVDDGARRLGHGQGAHLSFAFDVLPEELALPPLPSGPELLALLDQRRPLL</sequence>
<dbReference type="EMBL" id="AP018817">
    <property type="protein sequence ID" value="BBF68830.1"/>
    <property type="molecule type" value="Genomic_DNA"/>
</dbReference>
<evidence type="ECO:0000313" key="2">
    <source>
        <dbReference type="Proteomes" id="UP001059971"/>
    </source>
</evidence>
<dbReference type="Proteomes" id="UP001059971">
    <property type="component" value="Chromosome 1"/>
</dbReference>
<keyword evidence="2" id="KW-1185">Reference proteome</keyword>
<organism evidence="1 2">
    <name type="scientific">Sphingomonas bisphenolicum</name>
    <dbReference type="NCBI Taxonomy" id="296544"/>
    <lineage>
        <taxon>Bacteria</taxon>
        <taxon>Pseudomonadati</taxon>
        <taxon>Pseudomonadota</taxon>
        <taxon>Alphaproteobacteria</taxon>
        <taxon>Sphingomonadales</taxon>
        <taxon>Sphingomonadaceae</taxon>
        <taxon>Sphingomonas</taxon>
    </lineage>
</organism>